<dbReference type="EMBL" id="BQNB010010384">
    <property type="protein sequence ID" value="GJS76561.1"/>
    <property type="molecule type" value="Genomic_DNA"/>
</dbReference>
<dbReference type="Proteomes" id="UP001151760">
    <property type="component" value="Unassembled WGS sequence"/>
</dbReference>
<evidence type="ECO:0000313" key="1">
    <source>
        <dbReference type="EMBL" id="GJS76561.1"/>
    </source>
</evidence>
<organism evidence="1 2">
    <name type="scientific">Tanacetum coccineum</name>
    <dbReference type="NCBI Taxonomy" id="301880"/>
    <lineage>
        <taxon>Eukaryota</taxon>
        <taxon>Viridiplantae</taxon>
        <taxon>Streptophyta</taxon>
        <taxon>Embryophyta</taxon>
        <taxon>Tracheophyta</taxon>
        <taxon>Spermatophyta</taxon>
        <taxon>Magnoliopsida</taxon>
        <taxon>eudicotyledons</taxon>
        <taxon>Gunneridae</taxon>
        <taxon>Pentapetalae</taxon>
        <taxon>asterids</taxon>
        <taxon>campanulids</taxon>
        <taxon>Asterales</taxon>
        <taxon>Asteraceae</taxon>
        <taxon>Asteroideae</taxon>
        <taxon>Anthemideae</taxon>
        <taxon>Anthemidinae</taxon>
        <taxon>Tanacetum</taxon>
    </lineage>
</organism>
<dbReference type="PANTHER" id="PTHR31973:SF190">
    <property type="entry name" value="MULE TRANSPOSASE DOMAIN-CONTAINING PROTEIN"/>
    <property type="match status" value="1"/>
</dbReference>
<comment type="caution">
    <text evidence="1">The sequence shown here is derived from an EMBL/GenBank/DDBJ whole genome shotgun (WGS) entry which is preliminary data.</text>
</comment>
<name>A0ABQ4YHV4_9ASTR</name>
<evidence type="ECO:0008006" key="3">
    <source>
        <dbReference type="Google" id="ProtNLM"/>
    </source>
</evidence>
<dbReference type="PANTHER" id="PTHR31973">
    <property type="entry name" value="POLYPROTEIN, PUTATIVE-RELATED"/>
    <property type="match status" value="1"/>
</dbReference>
<protein>
    <recommendedName>
        <fullName evidence="3">Transposase</fullName>
    </recommendedName>
</protein>
<proteinExistence type="predicted"/>
<reference evidence="1" key="2">
    <citation type="submission" date="2022-01" db="EMBL/GenBank/DDBJ databases">
        <authorList>
            <person name="Yamashiro T."/>
            <person name="Shiraishi A."/>
            <person name="Satake H."/>
            <person name="Nakayama K."/>
        </authorList>
    </citation>
    <scope>NUCLEOTIDE SEQUENCE</scope>
</reference>
<reference evidence="1" key="1">
    <citation type="journal article" date="2022" name="Int. J. Mol. Sci.">
        <title>Draft Genome of Tanacetum Coccineum: Genomic Comparison of Closely Related Tanacetum-Family Plants.</title>
        <authorList>
            <person name="Yamashiro T."/>
            <person name="Shiraishi A."/>
            <person name="Nakayama K."/>
            <person name="Satake H."/>
        </authorList>
    </citation>
    <scope>NUCLEOTIDE SEQUENCE</scope>
</reference>
<keyword evidence="2" id="KW-1185">Reference proteome</keyword>
<accession>A0ABQ4YHV4</accession>
<gene>
    <name evidence="1" type="ORF">Tco_0726442</name>
</gene>
<evidence type="ECO:0000313" key="2">
    <source>
        <dbReference type="Proteomes" id="UP001151760"/>
    </source>
</evidence>
<sequence>MFYHFLKSFCDLDNGLEPLASDQDVMLLAKYVAEGLKLVELYVEHKKINPDIYTPPKPKKLVIEELEDDEPRISRAGIIPLAKKLVLDVNESQISGKDKGQSSGNGQEPNVVTLETRKSSEVGKDGSSQVPSQFVNVFYSSYDPYVGSRDPNFDLFVDLDSILPPVNNRQCNDSQIVEVESDDKYGDDIDSQESDYLVDEDNNVDELIEKKIGEDVEVLDNDYFESASDTDDESSRGVIPSLLAYEGLGEHSGPSQLSGSKLKWTKEKVARFNRYKSQSKGKLTKEKLFNGSKPKSKKQVDDNKCPCWIQSWDEGFARIRWGIYEGYISMTTFDSISKLFPNAEHIYCVKHIHDNMKLKWNGAAYEDFLWRAATSITFPDFQLGMEELKAFNKPAYEWLNLIPPQH</sequence>